<dbReference type="AlphaFoldDB" id="D8TDL1"/>
<dbReference type="Proteomes" id="UP000001514">
    <property type="component" value="Unassembled WGS sequence"/>
</dbReference>
<feature type="region of interest" description="Disordered" evidence="1">
    <location>
        <begin position="419"/>
        <end position="446"/>
    </location>
</feature>
<accession>D8TDL1</accession>
<dbReference type="Gramene" id="EFJ05273">
    <property type="protein sequence ID" value="EFJ05273"/>
    <property type="gene ID" value="SELMODRAFT_431729"/>
</dbReference>
<dbReference type="KEGG" id="smo:SELMODRAFT_431729"/>
<sequence>MVGPLCRETIVKLNQYYISDEIDLNEILSKMQILALVNLPMLVKENKRFGITEARELVEFYGVHLEVDGVLVKGIVNPLAFMEKLPKHEKEINLMAGWCLKSQSCLWESTMVLWRQTSQIHIWWHLRPKKDHDVYMEHLKKRTKKQQQQHKPSRLGGGKKDIVLSLMEDMEDGHVSQHIGGEEVHMDSSKEDEDLKEFIKDFKVDEGDHSDLLLGFHGVEESGDPQHAQDPIPNLDNLAMELEEQIELVDEEECDFALELEEEIEQKTAAVREQAMLVWRDEMETLGEENANLTRNRQTIQRYEKNHFTIWNEGRPRYESEFQVHKLNLETRTSKITAFQESLSKHGSSCHAKSMLPDMKRSEEEQLIEEAGRWEGSLMLDLKSESYFSCPSKRSLAHSCVSSWGEMVTYLSLIAATSPPSLRRSPRRNSSRRTANVTVTQSGHCE</sequence>
<name>D8TDL1_SELML</name>
<dbReference type="EMBL" id="GL377731">
    <property type="protein sequence ID" value="EFJ05273.1"/>
    <property type="molecule type" value="Genomic_DNA"/>
</dbReference>
<reference evidence="2 3" key="1">
    <citation type="journal article" date="2011" name="Science">
        <title>The Selaginella genome identifies genetic changes associated with the evolution of vascular plants.</title>
        <authorList>
            <person name="Banks J.A."/>
            <person name="Nishiyama T."/>
            <person name="Hasebe M."/>
            <person name="Bowman J.L."/>
            <person name="Gribskov M."/>
            <person name="dePamphilis C."/>
            <person name="Albert V.A."/>
            <person name="Aono N."/>
            <person name="Aoyama T."/>
            <person name="Ambrose B.A."/>
            <person name="Ashton N.W."/>
            <person name="Axtell M.J."/>
            <person name="Barker E."/>
            <person name="Barker M.S."/>
            <person name="Bennetzen J.L."/>
            <person name="Bonawitz N.D."/>
            <person name="Chapple C."/>
            <person name="Cheng C."/>
            <person name="Correa L.G."/>
            <person name="Dacre M."/>
            <person name="DeBarry J."/>
            <person name="Dreyer I."/>
            <person name="Elias M."/>
            <person name="Engstrom E.M."/>
            <person name="Estelle M."/>
            <person name="Feng L."/>
            <person name="Finet C."/>
            <person name="Floyd S.K."/>
            <person name="Frommer W.B."/>
            <person name="Fujita T."/>
            <person name="Gramzow L."/>
            <person name="Gutensohn M."/>
            <person name="Harholt J."/>
            <person name="Hattori M."/>
            <person name="Heyl A."/>
            <person name="Hirai T."/>
            <person name="Hiwatashi Y."/>
            <person name="Ishikawa M."/>
            <person name="Iwata M."/>
            <person name="Karol K.G."/>
            <person name="Koehler B."/>
            <person name="Kolukisaoglu U."/>
            <person name="Kubo M."/>
            <person name="Kurata T."/>
            <person name="Lalonde S."/>
            <person name="Li K."/>
            <person name="Li Y."/>
            <person name="Litt A."/>
            <person name="Lyons E."/>
            <person name="Manning G."/>
            <person name="Maruyama T."/>
            <person name="Michael T.P."/>
            <person name="Mikami K."/>
            <person name="Miyazaki S."/>
            <person name="Morinaga S."/>
            <person name="Murata T."/>
            <person name="Mueller-Roeber B."/>
            <person name="Nelson D.R."/>
            <person name="Obara M."/>
            <person name="Oguri Y."/>
            <person name="Olmstead R.G."/>
            <person name="Onodera N."/>
            <person name="Petersen B.L."/>
            <person name="Pils B."/>
            <person name="Prigge M."/>
            <person name="Rensing S.A."/>
            <person name="Riano-Pachon D.M."/>
            <person name="Roberts A.W."/>
            <person name="Sato Y."/>
            <person name="Scheller H.V."/>
            <person name="Schulz B."/>
            <person name="Schulz C."/>
            <person name="Shakirov E.V."/>
            <person name="Shibagaki N."/>
            <person name="Shinohara N."/>
            <person name="Shippen D.E."/>
            <person name="Soerensen I."/>
            <person name="Sotooka R."/>
            <person name="Sugimoto N."/>
            <person name="Sugita M."/>
            <person name="Sumikawa N."/>
            <person name="Tanurdzic M."/>
            <person name="Theissen G."/>
            <person name="Ulvskov P."/>
            <person name="Wakazuki S."/>
            <person name="Weng J.K."/>
            <person name="Willats W.W."/>
            <person name="Wipf D."/>
            <person name="Wolf P.G."/>
            <person name="Yang L."/>
            <person name="Zimmer A.D."/>
            <person name="Zhu Q."/>
            <person name="Mitros T."/>
            <person name="Hellsten U."/>
            <person name="Loque D."/>
            <person name="Otillar R."/>
            <person name="Salamov A."/>
            <person name="Schmutz J."/>
            <person name="Shapiro H."/>
            <person name="Lindquist E."/>
            <person name="Lucas S."/>
            <person name="Rokhsar D."/>
            <person name="Grigoriev I.V."/>
        </authorList>
    </citation>
    <scope>NUCLEOTIDE SEQUENCE [LARGE SCALE GENOMIC DNA]</scope>
</reference>
<evidence type="ECO:0000256" key="1">
    <source>
        <dbReference type="SAM" id="MobiDB-lite"/>
    </source>
</evidence>
<protein>
    <submittedName>
        <fullName evidence="2">Uncharacterized protein</fullName>
    </submittedName>
</protein>
<evidence type="ECO:0000313" key="3">
    <source>
        <dbReference type="Proteomes" id="UP000001514"/>
    </source>
</evidence>
<feature type="compositionally biased region" description="Polar residues" evidence="1">
    <location>
        <begin position="434"/>
        <end position="446"/>
    </location>
</feature>
<proteinExistence type="predicted"/>
<dbReference type="HOGENOM" id="CLU_614521_0_0_1"/>
<keyword evidence="3" id="KW-1185">Reference proteome</keyword>
<dbReference type="InParanoid" id="D8TDL1"/>
<gene>
    <name evidence="2" type="ORF">SELMODRAFT_431729</name>
</gene>
<evidence type="ECO:0000313" key="2">
    <source>
        <dbReference type="EMBL" id="EFJ05273.1"/>
    </source>
</evidence>
<organism evidence="3">
    <name type="scientific">Selaginella moellendorffii</name>
    <name type="common">Spikemoss</name>
    <dbReference type="NCBI Taxonomy" id="88036"/>
    <lineage>
        <taxon>Eukaryota</taxon>
        <taxon>Viridiplantae</taxon>
        <taxon>Streptophyta</taxon>
        <taxon>Embryophyta</taxon>
        <taxon>Tracheophyta</taxon>
        <taxon>Lycopodiopsida</taxon>
        <taxon>Selaginellales</taxon>
        <taxon>Selaginellaceae</taxon>
        <taxon>Selaginella</taxon>
    </lineage>
</organism>